<keyword evidence="5" id="KW-0804">Transcription</keyword>
<keyword evidence="4" id="KW-0238">DNA-binding</keyword>
<feature type="domain" description="Response regulatory" evidence="7">
    <location>
        <begin position="5"/>
        <end position="115"/>
    </location>
</feature>
<keyword evidence="3" id="KW-0805">Transcription regulation</keyword>
<keyword evidence="9" id="KW-1185">Reference proteome</keyword>
<gene>
    <name evidence="8" type="ORF">ACK2TP_15460</name>
</gene>
<evidence type="ECO:0000256" key="3">
    <source>
        <dbReference type="ARBA" id="ARBA00023015"/>
    </source>
</evidence>
<evidence type="ECO:0000313" key="8">
    <source>
        <dbReference type="EMBL" id="MFN2977169.1"/>
    </source>
</evidence>
<evidence type="ECO:0000256" key="6">
    <source>
        <dbReference type="PROSITE-ProRule" id="PRU00169"/>
    </source>
</evidence>
<sequence>METCRVLVIEDELLVGLDLVFTLQGAGFRQVEHAMNEPEALDRLHSETWDAVVADANLNGRGIHRIAELLQKKRLPFLVVTGYARENLPAVIGEAPVLTKPFSHREVVRSVQQLCGCLPNLLSSPTTA</sequence>
<proteinExistence type="predicted"/>
<dbReference type="PROSITE" id="PS50110">
    <property type="entry name" value="RESPONSE_REGULATORY"/>
    <property type="match status" value="1"/>
</dbReference>
<keyword evidence="1 6" id="KW-0597">Phosphoprotein</keyword>
<dbReference type="InterPro" id="IPR011006">
    <property type="entry name" value="CheY-like_superfamily"/>
</dbReference>
<reference evidence="8 9" key="1">
    <citation type="submission" date="2024-12" db="EMBL/GenBank/DDBJ databases">
        <authorList>
            <person name="Lee Y."/>
        </authorList>
    </citation>
    <scope>NUCLEOTIDE SEQUENCE [LARGE SCALE GENOMIC DNA]</scope>
    <source>
        <strain evidence="8 9">03SUJ4</strain>
    </source>
</reference>
<dbReference type="EMBL" id="JBJYXY010000001">
    <property type="protein sequence ID" value="MFN2977169.1"/>
    <property type="molecule type" value="Genomic_DNA"/>
</dbReference>
<dbReference type="InterPro" id="IPR001789">
    <property type="entry name" value="Sig_transdc_resp-reg_receiver"/>
</dbReference>
<feature type="modified residue" description="4-aspartylphosphate" evidence="6">
    <location>
        <position position="55"/>
    </location>
</feature>
<dbReference type="SUPFAM" id="SSF52172">
    <property type="entry name" value="CheY-like"/>
    <property type="match status" value="1"/>
</dbReference>
<dbReference type="Proteomes" id="UP001634747">
    <property type="component" value="Unassembled WGS sequence"/>
</dbReference>
<keyword evidence="2" id="KW-0902">Two-component regulatory system</keyword>
<name>A0ABW9KRN6_9BACT</name>
<dbReference type="Pfam" id="PF00072">
    <property type="entry name" value="Response_reg"/>
    <property type="match status" value="1"/>
</dbReference>
<accession>A0ABW9KRN6</accession>
<dbReference type="PANTHER" id="PTHR48111:SF1">
    <property type="entry name" value="TWO-COMPONENT RESPONSE REGULATOR ORR33"/>
    <property type="match status" value="1"/>
</dbReference>
<evidence type="ECO:0000256" key="1">
    <source>
        <dbReference type="ARBA" id="ARBA00022553"/>
    </source>
</evidence>
<dbReference type="Gene3D" id="3.40.50.2300">
    <property type="match status" value="1"/>
</dbReference>
<dbReference type="SMART" id="SM00448">
    <property type="entry name" value="REC"/>
    <property type="match status" value="1"/>
</dbReference>
<protein>
    <submittedName>
        <fullName evidence="8">Response regulator</fullName>
    </submittedName>
</protein>
<dbReference type="PANTHER" id="PTHR48111">
    <property type="entry name" value="REGULATOR OF RPOS"/>
    <property type="match status" value="1"/>
</dbReference>
<evidence type="ECO:0000256" key="4">
    <source>
        <dbReference type="ARBA" id="ARBA00023125"/>
    </source>
</evidence>
<organism evidence="8 9">
    <name type="scientific">Terriglobus aquaticus</name>
    <dbReference type="NCBI Taxonomy" id="940139"/>
    <lineage>
        <taxon>Bacteria</taxon>
        <taxon>Pseudomonadati</taxon>
        <taxon>Acidobacteriota</taxon>
        <taxon>Terriglobia</taxon>
        <taxon>Terriglobales</taxon>
        <taxon>Acidobacteriaceae</taxon>
        <taxon>Terriglobus</taxon>
    </lineage>
</organism>
<evidence type="ECO:0000259" key="7">
    <source>
        <dbReference type="PROSITE" id="PS50110"/>
    </source>
</evidence>
<dbReference type="InterPro" id="IPR039420">
    <property type="entry name" value="WalR-like"/>
</dbReference>
<dbReference type="RefSeq" id="WP_263414660.1">
    <property type="nucleotide sequence ID" value="NZ_BAABBH010000001.1"/>
</dbReference>
<evidence type="ECO:0000313" key="9">
    <source>
        <dbReference type="Proteomes" id="UP001634747"/>
    </source>
</evidence>
<comment type="caution">
    <text evidence="8">The sequence shown here is derived from an EMBL/GenBank/DDBJ whole genome shotgun (WGS) entry which is preliminary data.</text>
</comment>
<evidence type="ECO:0000256" key="5">
    <source>
        <dbReference type="ARBA" id="ARBA00023163"/>
    </source>
</evidence>
<evidence type="ECO:0000256" key="2">
    <source>
        <dbReference type="ARBA" id="ARBA00023012"/>
    </source>
</evidence>